<keyword evidence="1" id="KW-1133">Transmembrane helix</keyword>
<keyword evidence="1" id="KW-0812">Transmembrane</keyword>
<protein>
    <submittedName>
        <fullName evidence="2">Uncharacterized protein</fullName>
    </submittedName>
</protein>
<evidence type="ECO:0000313" key="2">
    <source>
        <dbReference type="EMBL" id="QEA08205.1"/>
    </source>
</evidence>
<feature type="transmembrane region" description="Helical" evidence="1">
    <location>
        <begin position="6"/>
        <end position="21"/>
    </location>
</feature>
<reference evidence="2" key="1">
    <citation type="journal article" date="2019" name="Viruses">
        <title>Detection and Characterization of Invertebrate Iridoviruses Found in Reptiles and Prey Insects in Europe over the Past Two Decades.</title>
        <authorList>
            <person name="Papp T."/>
            <person name="Marschang R.E."/>
        </authorList>
    </citation>
    <scope>NUCLEOTIDE SEQUENCE</scope>
    <source>
        <strain evidence="2">Liz-CrIV</strain>
    </source>
</reference>
<accession>A0A5B8RLL4</accession>
<sequence length="51" mass="6061">MDSKTIVIIVIIIIIFFFYFKQEKSTNCETQVVKVQKDIDEINLKLKKLNK</sequence>
<name>A0A5B8RLL4_9VIRU</name>
<proteinExistence type="predicted"/>
<dbReference type="EMBL" id="MN081869">
    <property type="protein sequence ID" value="QEA08205.1"/>
    <property type="molecule type" value="Genomic_DNA"/>
</dbReference>
<keyword evidence="1" id="KW-0472">Membrane</keyword>
<organism evidence="2">
    <name type="scientific">Iridovirus Liz-CrIV</name>
    <dbReference type="NCBI Taxonomy" id="2594309"/>
    <lineage>
        <taxon>Viruses</taxon>
        <taxon>Varidnaviria</taxon>
        <taxon>Bamfordvirae</taxon>
        <taxon>Nucleocytoviricota</taxon>
        <taxon>Megaviricetes</taxon>
        <taxon>Pimascovirales</taxon>
        <taxon>Pimascovirales incertae sedis</taxon>
        <taxon>Iridoviridae</taxon>
    </lineage>
</organism>
<evidence type="ECO:0000256" key="1">
    <source>
        <dbReference type="SAM" id="Phobius"/>
    </source>
</evidence>